<evidence type="ECO:0000313" key="1">
    <source>
        <dbReference type="EMBL" id="KIC68697.1"/>
    </source>
</evidence>
<dbReference type="OrthoDB" id="194758at2"/>
<dbReference type="EMBL" id="JWTB01000008">
    <property type="protein sequence ID" value="KIC68697.1"/>
    <property type="molecule type" value="Genomic_DNA"/>
</dbReference>
<organism evidence="1 2">
    <name type="scientific">Pseudarthrobacter phenanthrenivorans</name>
    <name type="common">Arthrobacter phenanthrenivorans</name>
    <dbReference type="NCBI Taxonomy" id="361575"/>
    <lineage>
        <taxon>Bacteria</taxon>
        <taxon>Bacillati</taxon>
        <taxon>Actinomycetota</taxon>
        <taxon>Actinomycetes</taxon>
        <taxon>Micrococcales</taxon>
        <taxon>Micrococcaceae</taxon>
        <taxon>Pseudarthrobacter</taxon>
    </lineage>
</organism>
<gene>
    <name evidence="1" type="ORF">RM50_04350</name>
</gene>
<name>A0A0B4DIN7_PSEPS</name>
<protein>
    <submittedName>
        <fullName evidence="1">Uncharacterized protein</fullName>
    </submittedName>
</protein>
<comment type="caution">
    <text evidence="1">The sequence shown here is derived from an EMBL/GenBank/DDBJ whole genome shotgun (WGS) entry which is preliminary data.</text>
</comment>
<sequence length="110" mass="12607">MEDKGPRNLRGLVQPRDMAEFLGVPEPTFRVWRKRRQEWVEKGRPKSRAVHTLLPEPVRDPENPSEPFMINGAFVYDVSDVIKLRDEIVAHERKAGNPNIASLNVKDPAP</sequence>
<evidence type="ECO:0000313" key="2">
    <source>
        <dbReference type="Proteomes" id="UP000031196"/>
    </source>
</evidence>
<dbReference type="Proteomes" id="UP000031196">
    <property type="component" value="Unassembled WGS sequence"/>
</dbReference>
<proteinExistence type="predicted"/>
<dbReference type="AlphaFoldDB" id="A0A0B4DIN7"/>
<dbReference type="RefSeq" id="WP_043450391.1">
    <property type="nucleotide sequence ID" value="NZ_JWTB01000008.1"/>
</dbReference>
<reference evidence="1 2" key="1">
    <citation type="submission" date="2014-12" db="EMBL/GenBank/DDBJ databases">
        <title>Genome sequencing of Arthrobacter phenanthrenivorans SWC37.</title>
        <authorList>
            <person name="Tan P.W."/>
            <person name="Chan K.-G."/>
        </authorList>
    </citation>
    <scope>NUCLEOTIDE SEQUENCE [LARGE SCALE GENOMIC DNA]</scope>
    <source>
        <strain evidence="1 2">SWC37</strain>
    </source>
</reference>
<accession>A0A0B4DIN7</accession>